<dbReference type="SUPFAM" id="SSF54373">
    <property type="entry name" value="FAD-linked reductases, C-terminal domain"/>
    <property type="match status" value="1"/>
</dbReference>
<feature type="binding site" evidence="2">
    <location>
        <position position="234"/>
    </location>
    <ligand>
        <name>FAD</name>
        <dbReference type="ChEBI" id="CHEBI:57692"/>
    </ligand>
</feature>
<dbReference type="PANTHER" id="PTHR11552">
    <property type="entry name" value="GLUCOSE-METHANOL-CHOLINE GMC OXIDOREDUCTASE"/>
    <property type="match status" value="1"/>
</dbReference>
<dbReference type="Pfam" id="PF00732">
    <property type="entry name" value="GMC_oxred_N"/>
    <property type="match status" value="1"/>
</dbReference>
<evidence type="ECO:0000256" key="2">
    <source>
        <dbReference type="PIRSR" id="PIRSR000137-2"/>
    </source>
</evidence>
<gene>
    <name evidence="5" type="ORF">LTR78_008678</name>
</gene>
<dbReference type="PANTHER" id="PTHR11552:SF210">
    <property type="entry name" value="GLUCOSE-METHANOL-CHOLINE OXIDOREDUCTASE N-TERMINAL DOMAIN-CONTAINING PROTEIN-RELATED"/>
    <property type="match status" value="1"/>
</dbReference>
<dbReference type="Pfam" id="PF05199">
    <property type="entry name" value="GMC_oxred_C"/>
    <property type="match status" value="1"/>
</dbReference>
<evidence type="ECO:0008006" key="7">
    <source>
        <dbReference type="Google" id="ProtNLM"/>
    </source>
</evidence>
<evidence type="ECO:0000313" key="6">
    <source>
        <dbReference type="Proteomes" id="UP001274830"/>
    </source>
</evidence>
<dbReference type="PIRSF" id="PIRSF000137">
    <property type="entry name" value="Alcohol_oxidase"/>
    <property type="match status" value="1"/>
</dbReference>
<protein>
    <recommendedName>
        <fullName evidence="7">Alcohol oxidase</fullName>
    </recommendedName>
</protein>
<dbReference type="EMBL" id="JAUTXT010000043">
    <property type="protein sequence ID" value="KAK3671400.1"/>
    <property type="molecule type" value="Genomic_DNA"/>
</dbReference>
<dbReference type="Gene3D" id="3.50.50.60">
    <property type="entry name" value="FAD/NAD(P)-binding domain"/>
    <property type="match status" value="1"/>
</dbReference>
<dbReference type="GO" id="GO:0016614">
    <property type="term" value="F:oxidoreductase activity, acting on CH-OH group of donors"/>
    <property type="evidence" value="ECO:0007669"/>
    <property type="project" value="InterPro"/>
</dbReference>
<comment type="caution">
    <text evidence="5">The sequence shown here is derived from an EMBL/GenBank/DDBJ whole genome shotgun (WGS) entry which is preliminary data.</text>
</comment>
<sequence length="593" mass="65890">MYKALRPAAGAGASGCVLANRLSEDSGISILVLEAGEDHNQDERVYCPALQDKILANPDFDWRYDTEPQQHINGRVIRHPRGKVLGGSSAINSFALIYPSAAGLDAWADLGNRGWDWESMKPYYRKFQTVCPPSKHARQELSIIHDDDSIRTTDGPIQASFPLNVLPMQKVWIETFRRLGLENEAEALDGSALGGYISTNHITEKSRERSHGGVAYFDPARERPGLQLITGATVKRIVFDASTHQPTVASRVEYIQNGKIHQVCVRKDVVLAAGVFASPQILELSGIGNPELLRKHDIDVLHANPNVGENLQDHMRPGISYEAAEDVNPRYPVPREEARRLYEESRSGPWADQACYTFAYMPLQQFLSDREKAELTDLLDHTLGDPSLSQFEQKRNSFIRRMIESPSEATVTAYLARKAATPDNENRSWISIFGMLSHPFSRGHSHIRSADPTSKPTIDPGYYTHPLDMEIHARHLQAMEKLVNTEPLASKIKRGGARLPEGHDASTIEKAKALLQQTSTTNYHPCGTCSMMPESMGGVVDDRLRAYGTRNVRVVDASIMPIIPRGNIITTVYAVAEKAADIISRDLGLKRTT</sequence>
<keyword evidence="6" id="KW-1185">Reference proteome</keyword>
<dbReference type="Gene3D" id="3.30.560.10">
    <property type="entry name" value="Glucose Oxidase, domain 3"/>
    <property type="match status" value="1"/>
</dbReference>
<dbReference type="GO" id="GO:0050660">
    <property type="term" value="F:flavin adenine dinucleotide binding"/>
    <property type="evidence" value="ECO:0007669"/>
    <property type="project" value="InterPro"/>
</dbReference>
<dbReference type="InterPro" id="IPR007867">
    <property type="entry name" value="GMC_OxRtase_C"/>
</dbReference>
<evidence type="ECO:0000259" key="3">
    <source>
        <dbReference type="Pfam" id="PF00732"/>
    </source>
</evidence>
<dbReference type="SUPFAM" id="SSF51905">
    <property type="entry name" value="FAD/NAD(P)-binding domain"/>
    <property type="match status" value="1"/>
</dbReference>
<accession>A0AAE0WGV2</accession>
<dbReference type="InterPro" id="IPR012132">
    <property type="entry name" value="GMC_OxRdtase"/>
</dbReference>
<proteinExistence type="inferred from homology"/>
<feature type="domain" description="Glucose-methanol-choline oxidoreductase C-terminal" evidence="4">
    <location>
        <begin position="439"/>
        <end position="576"/>
    </location>
</feature>
<dbReference type="AlphaFoldDB" id="A0AAE0WGV2"/>
<evidence type="ECO:0000256" key="1">
    <source>
        <dbReference type="ARBA" id="ARBA00010790"/>
    </source>
</evidence>
<evidence type="ECO:0000313" key="5">
    <source>
        <dbReference type="EMBL" id="KAK3671400.1"/>
    </source>
</evidence>
<keyword evidence="2" id="KW-0274">FAD</keyword>
<feature type="domain" description="Glucose-methanol-choline oxidoreductase N-terminal" evidence="3">
    <location>
        <begin position="10"/>
        <end position="315"/>
    </location>
</feature>
<comment type="cofactor">
    <cofactor evidence="2">
        <name>FAD</name>
        <dbReference type="ChEBI" id="CHEBI:57692"/>
    </cofactor>
</comment>
<evidence type="ECO:0000259" key="4">
    <source>
        <dbReference type="Pfam" id="PF05199"/>
    </source>
</evidence>
<dbReference type="InterPro" id="IPR000172">
    <property type="entry name" value="GMC_OxRdtase_N"/>
</dbReference>
<name>A0AAE0WGV2_9PEZI</name>
<feature type="binding site" evidence="2">
    <location>
        <position position="84"/>
    </location>
    <ligand>
        <name>FAD</name>
        <dbReference type="ChEBI" id="CHEBI:57692"/>
    </ligand>
</feature>
<comment type="similarity">
    <text evidence="1">Belongs to the GMC oxidoreductase family.</text>
</comment>
<dbReference type="InterPro" id="IPR036188">
    <property type="entry name" value="FAD/NAD-bd_sf"/>
</dbReference>
<organism evidence="5 6">
    <name type="scientific">Recurvomyces mirabilis</name>
    <dbReference type="NCBI Taxonomy" id="574656"/>
    <lineage>
        <taxon>Eukaryota</taxon>
        <taxon>Fungi</taxon>
        <taxon>Dikarya</taxon>
        <taxon>Ascomycota</taxon>
        <taxon>Pezizomycotina</taxon>
        <taxon>Dothideomycetes</taxon>
        <taxon>Dothideomycetidae</taxon>
        <taxon>Mycosphaerellales</taxon>
        <taxon>Teratosphaeriaceae</taxon>
        <taxon>Recurvomyces</taxon>
    </lineage>
</organism>
<dbReference type="Proteomes" id="UP001274830">
    <property type="component" value="Unassembled WGS sequence"/>
</dbReference>
<keyword evidence="2" id="KW-0285">Flavoprotein</keyword>
<reference evidence="5" key="1">
    <citation type="submission" date="2023-07" db="EMBL/GenBank/DDBJ databases">
        <title>Black Yeasts Isolated from many extreme environments.</title>
        <authorList>
            <person name="Coleine C."/>
            <person name="Stajich J.E."/>
            <person name="Selbmann L."/>
        </authorList>
    </citation>
    <scope>NUCLEOTIDE SEQUENCE</scope>
    <source>
        <strain evidence="5">CCFEE 5485</strain>
    </source>
</reference>